<proteinExistence type="predicted"/>
<protein>
    <submittedName>
        <fullName evidence="1">Uncharacterized protein</fullName>
    </submittedName>
</protein>
<comment type="caution">
    <text evidence="1">The sequence shown here is derived from an EMBL/GenBank/DDBJ whole genome shotgun (WGS) entry which is preliminary data.</text>
</comment>
<reference evidence="1 2" key="1">
    <citation type="submission" date="2024-02" db="EMBL/GenBank/DDBJ databases">
        <title>First report Erwinia aphidicola in onion in Chile.</title>
        <authorList>
            <person name="Valenzuela M."/>
            <person name="Pena M."/>
            <person name="Dutta B."/>
        </authorList>
    </citation>
    <scope>NUCLEOTIDE SEQUENCE [LARGE SCALE GENOMIC DNA]</scope>
    <source>
        <strain evidence="1 2">QCJ3A</strain>
    </source>
</reference>
<organism evidence="1 2">
    <name type="scientific">Erwinia aphidicola</name>
    <dbReference type="NCBI Taxonomy" id="68334"/>
    <lineage>
        <taxon>Bacteria</taxon>
        <taxon>Pseudomonadati</taxon>
        <taxon>Pseudomonadota</taxon>
        <taxon>Gammaproteobacteria</taxon>
        <taxon>Enterobacterales</taxon>
        <taxon>Erwiniaceae</taxon>
        <taxon>Erwinia</taxon>
    </lineage>
</organism>
<evidence type="ECO:0000313" key="1">
    <source>
        <dbReference type="EMBL" id="MEI2684502.1"/>
    </source>
</evidence>
<evidence type="ECO:0000313" key="2">
    <source>
        <dbReference type="Proteomes" id="UP001306592"/>
    </source>
</evidence>
<dbReference type="Proteomes" id="UP001306592">
    <property type="component" value="Unassembled WGS sequence"/>
</dbReference>
<accession>A0ABU8DN48</accession>
<dbReference type="RefSeq" id="WP_336204206.1">
    <property type="nucleotide sequence ID" value="NZ_JBANEI010000031.1"/>
</dbReference>
<gene>
    <name evidence="1" type="ORF">V8N49_23050</name>
</gene>
<keyword evidence="2" id="KW-1185">Reference proteome</keyword>
<sequence>MNDHTMHTDNDALAADVADLEESLYEFHLRLRDMISRHLWQGASREQRMAGLLIEGIDNDLVELYRRAAVIQKHLRAWLIKKRTLLCTPAGVRQGQFYPQGSGVDMHPGCGQDNMDVAARLIDAACGGEIKTVRSAAGAVTSL</sequence>
<name>A0ABU8DN48_ERWAP</name>
<dbReference type="EMBL" id="JBANEI010000031">
    <property type="protein sequence ID" value="MEI2684502.1"/>
    <property type="molecule type" value="Genomic_DNA"/>
</dbReference>